<dbReference type="RefSeq" id="WP_345311553.1">
    <property type="nucleotide sequence ID" value="NZ_BAABLN010000034.1"/>
</dbReference>
<evidence type="ECO:0000313" key="1">
    <source>
        <dbReference type="EMBL" id="GAA4703379.1"/>
    </source>
</evidence>
<evidence type="ECO:0000313" key="2">
    <source>
        <dbReference type="Proteomes" id="UP001501446"/>
    </source>
</evidence>
<name>A0ABP8XB86_9MICC</name>
<accession>A0ABP8XB86</accession>
<sequence length="87" mass="9208">MVGNPVSKKAAGALGLFCDYDGGPYWFCCAGYGPTFDSDPAKYAANMACSFDAPDRGITAAVPADSICAYSPHERDDRPFDLYPTGV</sequence>
<proteinExistence type="predicted"/>
<gene>
    <name evidence="1" type="ORF">GCM10025781_22640</name>
</gene>
<protein>
    <submittedName>
        <fullName evidence="1">Uncharacterized protein</fullName>
    </submittedName>
</protein>
<comment type="caution">
    <text evidence="1">The sequence shown here is derived from an EMBL/GenBank/DDBJ whole genome shotgun (WGS) entry which is preliminary data.</text>
</comment>
<reference evidence="2" key="1">
    <citation type="journal article" date="2019" name="Int. J. Syst. Evol. Microbiol.">
        <title>The Global Catalogue of Microorganisms (GCM) 10K type strain sequencing project: providing services to taxonomists for standard genome sequencing and annotation.</title>
        <authorList>
            <consortium name="The Broad Institute Genomics Platform"/>
            <consortium name="The Broad Institute Genome Sequencing Center for Infectious Disease"/>
            <person name="Wu L."/>
            <person name="Ma J."/>
        </authorList>
    </citation>
    <scope>NUCLEOTIDE SEQUENCE [LARGE SCALE GENOMIC DNA]</scope>
    <source>
        <strain evidence="2">JCM 18958</strain>
    </source>
</reference>
<dbReference type="Proteomes" id="UP001501446">
    <property type="component" value="Unassembled WGS sequence"/>
</dbReference>
<organism evidence="1 2">
    <name type="scientific">Kocuria gwangalliensis</name>
    <dbReference type="NCBI Taxonomy" id="501592"/>
    <lineage>
        <taxon>Bacteria</taxon>
        <taxon>Bacillati</taxon>
        <taxon>Actinomycetota</taxon>
        <taxon>Actinomycetes</taxon>
        <taxon>Micrococcales</taxon>
        <taxon>Micrococcaceae</taxon>
        <taxon>Kocuria</taxon>
    </lineage>
</organism>
<keyword evidence="2" id="KW-1185">Reference proteome</keyword>
<dbReference type="EMBL" id="BAABLN010000034">
    <property type="protein sequence ID" value="GAA4703379.1"/>
    <property type="molecule type" value="Genomic_DNA"/>
</dbReference>